<dbReference type="GO" id="GO:0016887">
    <property type="term" value="F:ATP hydrolysis activity"/>
    <property type="evidence" value="ECO:0007669"/>
    <property type="project" value="InterPro"/>
</dbReference>
<evidence type="ECO:0000256" key="17">
    <source>
        <dbReference type="PIRSR" id="PIRSR606539-2"/>
    </source>
</evidence>
<evidence type="ECO:0000256" key="5">
    <source>
        <dbReference type="ARBA" id="ARBA00022723"/>
    </source>
</evidence>
<feature type="binding site" evidence="17">
    <location>
        <position position="680"/>
    </location>
    <ligand>
        <name>ATP</name>
        <dbReference type="ChEBI" id="CHEBI:30616"/>
    </ligand>
</feature>
<keyword evidence="23" id="KW-1185">Reference proteome</keyword>
<evidence type="ECO:0000256" key="11">
    <source>
        <dbReference type="ARBA" id="ARBA00023034"/>
    </source>
</evidence>
<dbReference type="GO" id="GO:0032456">
    <property type="term" value="P:endocytic recycling"/>
    <property type="evidence" value="ECO:0007669"/>
    <property type="project" value="TreeGrafter"/>
</dbReference>
<feature type="binding site" evidence="18">
    <location>
        <position position="546"/>
    </location>
    <ligand>
        <name>Mg(2+)</name>
        <dbReference type="ChEBI" id="CHEBI:18420"/>
    </ligand>
</feature>
<evidence type="ECO:0000259" key="21">
    <source>
        <dbReference type="Pfam" id="PF16212"/>
    </source>
</evidence>
<evidence type="ECO:0000256" key="6">
    <source>
        <dbReference type="ARBA" id="ARBA00022741"/>
    </source>
</evidence>
<dbReference type="SUPFAM" id="SSF81665">
    <property type="entry name" value="Calcium ATPase, transmembrane domain M"/>
    <property type="match status" value="1"/>
</dbReference>
<feature type="binding site" evidence="17">
    <location>
        <position position="907"/>
    </location>
    <ligand>
        <name>ATP</name>
        <dbReference type="ChEBI" id="CHEBI:30616"/>
    </ligand>
</feature>
<comment type="subcellular location">
    <subcellularLocation>
        <location evidence="2">Golgi apparatus</location>
        <location evidence="2">trans-Golgi network membrane</location>
        <topology evidence="2">Multi-pass membrane protein</topology>
    </subcellularLocation>
    <subcellularLocation>
        <location evidence="19">Membrane</location>
        <topology evidence="19">Multi-pass membrane protein</topology>
    </subcellularLocation>
</comment>
<comment type="similarity">
    <text evidence="3 19">Belongs to the cation transport ATPase (P-type) (TC 3.A.3) family. Type IV subfamily.</text>
</comment>
<dbReference type="SFLD" id="SFLDS00003">
    <property type="entry name" value="Haloacid_Dehalogenase"/>
    <property type="match status" value="1"/>
</dbReference>
<dbReference type="SFLD" id="SFLDF00027">
    <property type="entry name" value="p-type_atpase"/>
    <property type="match status" value="1"/>
</dbReference>
<feature type="binding site" evidence="17">
    <location>
        <position position="544"/>
    </location>
    <ligand>
        <name>ATP</name>
        <dbReference type="ChEBI" id="CHEBI:30616"/>
    </ligand>
</feature>
<dbReference type="SUPFAM" id="SSF56784">
    <property type="entry name" value="HAD-like"/>
    <property type="match status" value="1"/>
</dbReference>
<sequence length="1265" mass="142877">IFGSLTDCPLQFLRLLRAWSNKKKDCDTIRRLDQNVLHKSQFGGKLIIGDIIEFCTTKLSTFAFGSVNIEMSGFSHNNSTPRPSPPNLIDPFDDLQTVEIQQTTTNQPVPLQSLQAAVTPPSFRPAYIQPGSQNRRSLTYSQLNPYYNDSIDDEDEEQETFYSDSTGLMRQISNMSTYSEANLPLTSNAALSTSPTPSMGPDIFMSNNTKSEAISSGGGSNNNDDQIKDVSPTNQFTTLGTLVVVLTATAFKEVMEDYKRHRSDAEVNQRPCKTLQGPSFTVKEWNEVKVGDIVRIEGGEFFPADLILLSSSEPEGLCYIETSNLDGETNLKIKQGSSETSNLISPKEISHLNGFIKSENPNNSLYTYDGFLVMNGPNGQKKVPLDPTQLLLRGAQLRNTQWIYGIVIFTGHETKLMRNASATPIKRTSVEKMVNIQIIFLFGILLTMSLACSVGNFVRSVKYENEMTYLSLFSSNKNLFSQFGFNILTFLIFLIVTMEVVKFQQAALINSDLDMYYEKTDTPALCRTSSLVEELGQIEYIFSDKTGTLTCNEMEFKQCSIAGVAYADVVEESKRARVIDGVEVGFHDFKKLRLNLKDHKTANVINEFLTLLAVCHTVIPEKNEKNPNDIIYQASSPDESALVKGAQILGYTFTTRRPKSVTIDVNGEEQEYVILNICEFNSTRKRMSTIVRSPDGKIKLYCKGADTVILERLSENNPFTESTLQHLEEYATEGLRTLCIAMREVSEEEYRVWAGVYEKASTTLTNRSEELDKAAEMIEKDLFLLGATAIEDKLQDGVPETIHTLQQAGIKIWVLTGDRQETAINIGLSCKLIQEEMSLIIVNEESHWETKECLENKVQSMKGRVNPEAEPLALIIDGRTLEFALEKDLEKTFLELATICKAVICCRVSPLQKALVVKLVKRHLKTILLAIGDGANDVSMIQAAHVGVGISGLEGMQAARSADVAISQFRFLKKLLLVHGAWSYQRLSKLILYSFYKNITLYMTQFWYTFRNGFSGQVIYESWTITYYNVLFTVLPPIVIGVFDQYVSARMLDRYPQMYMLGQKSEFFNVKNFWGWTANAFYHSLVRFYGRLAGHWTWGTTLYTAVLATVLGKAALITDLWTKYTYLAIPGSFIFWLVFIVIYGLIAPKIGISVEYEGIVGILFTSPVFYATILLIPTICLLRDFVWKYIKRMYKSRTYHTVQEIQKFNIPDYRPRMEQFQKAIRKVRAVQRLRKSRGFAFSQSESGQEAQLIRIYDTTLAKPKG</sequence>
<comment type="cofactor">
    <cofactor evidence="1 18">
        <name>Mg(2+)</name>
        <dbReference type="ChEBI" id="CHEBI:18420"/>
    </cofactor>
</comment>
<feature type="binding site" evidence="17">
    <location>
        <position position="817"/>
    </location>
    <ligand>
        <name>ATP</name>
        <dbReference type="ChEBI" id="CHEBI:30616"/>
    </ligand>
</feature>
<dbReference type="NCBIfam" id="TIGR01494">
    <property type="entry name" value="ATPase_P-type"/>
    <property type="match status" value="1"/>
</dbReference>
<dbReference type="GO" id="GO:0140326">
    <property type="term" value="F:ATPase-coupled intramembrane lipid transporter activity"/>
    <property type="evidence" value="ECO:0007669"/>
    <property type="project" value="UniProtKB-EC"/>
</dbReference>
<keyword evidence="12 19" id="KW-0472">Membrane</keyword>
<dbReference type="PRINTS" id="PR00119">
    <property type="entry name" value="CATATPASE"/>
</dbReference>
<feature type="binding site" evidence="17">
    <location>
        <position position="818"/>
    </location>
    <ligand>
        <name>ATP</name>
        <dbReference type="ChEBI" id="CHEBI:30616"/>
    </ligand>
</feature>
<keyword evidence="8 18" id="KW-0460">Magnesium</keyword>
<comment type="caution">
    <text evidence="19">Lacks conserved residue(s) required for the propagation of feature annotation.</text>
</comment>
<dbReference type="FunFam" id="3.40.50.1000:FF:000001">
    <property type="entry name" value="Phospholipid-transporting ATPase IC"/>
    <property type="match status" value="1"/>
</dbReference>
<dbReference type="PROSITE" id="PS00154">
    <property type="entry name" value="ATPASE_E1_E2"/>
    <property type="match status" value="1"/>
</dbReference>
<feature type="transmembrane region" description="Helical" evidence="19">
    <location>
        <begin position="436"/>
        <end position="459"/>
    </location>
</feature>
<evidence type="ECO:0000256" key="4">
    <source>
        <dbReference type="ARBA" id="ARBA00022692"/>
    </source>
</evidence>
<feature type="binding site" evidence="17">
    <location>
        <position position="936"/>
    </location>
    <ligand>
        <name>ATP</name>
        <dbReference type="ChEBI" id="CHEBI:30616"/>
    </ligand>
</feature>
<feature type="binding site" evidence="18">
    <location>
        <position position="544"/>
    </location>
    <ligand>
        <name>Mg(2+)</name>
        <dbReference type="ChEBI" id="CHEBI:18420"/>
    </ligand>
</feature>
<feature type="transmembrane region" description="Helical" evidence="19">
    <location>
        <begin position="479"/>
        <end position="501"/>
    </location>
</feature>
<evidence type="ECO:0000256" key="12">
    <source>
        <dbReference type="ARBA" id="ARBA00023136"/>
    </source>
</evidence>
<dbReference type="InterPro" id="IPR008250">
    <property type="entry name" value="ATPase_P-typ_transduc_dom_A_sf"/>
</dbReference>
<dbReference type="FunFam" id="3.40.50.1000:FF:000010">
    <property type="entry name" value="Phospholipid-transporting ATPase"/>
    <property type="match status" value="1"/>
</dbReference>
<dbReference type="InterPro" id="IPR023298">
    <property type="entry name" value="ATPase_P-typ_TM_dom_sf"/>
</dbReference>
<feature type="transmembrane region" description="Helical" evidence="19">
    <location>
        <begin position="1096"/>
        <end position="1117"/>
    </location>
</feature>
<keyword evidence="5 18" id="KW-0479">Metal-binding</keyword>
<dbReference type="GO" id="GO:0005886">
    <property type="term" value="C:plasma membrane"/>
    <property type="evidence" value="ECO:0007669"/>
    <property type="project" value="TreeGrafter"/>
</dbReference>
<dbReference type="EC" id="7.6.2.1" evidence="19"/>
<dbReference type="GO" id="GO:0005802">
    <property type="term" value="C:trans-Golgi network"/>
    <property type="evidence" value="ECO:0007669"/>
    <property type="project" value="TreeGrafter"/>
</dbReference>
<evidence type="ECO:0000256" key="16">
    <source>
        <dbReference type="PIRSR" id="PIRSR606539-1"/>
    </source>
</evidence>
<dbReference type="InterPro" id="IPR036412">
    <property type="entry name" value="HAD-like_sf"/>
</dbReference>
<dbReference type="InterPro" id="IPR023299">
    <property type="entry name" value="ATPase_P-typ_cyto_dom_N"/>
</dbReference>
<evidence type="ECO:0000256" key="18">
    <source>
        <dbReference type="PIRSR" id="PIRSR606539-3"/>
    </source>
</evidence>
<comment type="catalytic activity">
    <reaction evidence="13 19">
        <text>ATP + H2O + phospholipidSide 1 = ADP + phosphate + phospholipidSide 2.</text>
        <dbReference type="EC" id="7.6.2.1"/>
    </reaction>
</comment>
<dbReference type="Proteomes" id="UP000789375">
    <property type="component" value="Unassembled WGS sequence"/>
</dbReference>
<evidence type="ECO:0000256" key="20">
    <source>
        <dbReference type="SAM" id="MobiDB-lite"/>
    </source>
</evidence>
<feature type="region of interest" description="Disordered" evidence="20">
    <location>
        <begin position="204"/>
        <end position="229"/>
    </location>
</feature>
<comment type="caution">
    <text evidence="22">The sequence shown here is derived from an EMBL/GenBank/DDBJ whole genome shotgun (WGS) entry which is preliminary data.</text>
</comment>
<dbReference type="Gene3D" id="2.70.150.10">
    <property type="entry name" value="Calcium-transporting ATPase, cytoplasmic transduction domain A"/>
    <property type="match status" value="1"/>
</dbReference>
<dbReference type="AlphaFoldDB" id="A0A9N9BHZ5"/>
<dbReference type="SFLD" id="SFLDG00002">
    <property type="entry name" value="C1.7:_P-type_atpase_like"/>
    <property type="match status" value="1"/>
</dbReference>
<evidence type="ECO:0000313" key="22">
    <source>
        <dbReference type="EMBL" id="CAG8568658.1"/>
    </source>
</evidence>
<keyword evidence="11" id="KW-0333">Golgi apparatus</keyword>
<dbReference type="GO" id="GO:0006892">
    <property type="term" value="P:post-Golgi vesicle-mediated transport"/>
    <property type="evidence" value="ECO:0007669"/>
    <property type="project" value="TreeGrafter"/>
</dbReference>
<evidence type="ECO:0000256" key="2">
    <source>
        <dbReference type="ARBA" id="ARBA00004166"/>
    </source>
</evidence>
<evidence type="ECO:0000313" key="23">
    <source>
        <dbReference type="Proteomes" id="UP000789375"/>
    </source>
</evidence>
<proteinExistence type="inferred from homology"/>
<dbReference type="FunFam" id="3.40.1110.10:FF:000064">
    <property type="entry name" value="Phospholipid-transporting ATPase"/>
    <property type="match status" value="1"/>
</dbReference>
<feature type="binding site" evidence="17">
    <location>
        <position position="639"/>
    </location>
    <ligand>
        <name>ATP</name>
        <dbReference type="ChEBI" id="CHEBI:30616"/>
    </ligand>
</feature>
<reference evidence="22" key="1">
    <citation type="submission" date="2021-06" db="EMBL/GenBank/DDBJ databases">
        <authorList>
            <person name="Kallberg Y."/>
            <person name="Tangrot J."/>
            <person name="Rosling A."/>
        </authorList>
    </citation>
    <scope>NUCLEOTIDE SEQUENCE</scope>
    <source>
        <strain evidence="22">87-6 pot B 2015</strain>
    </source>
</reference>
<evidence type="ECO:0000256" key="1">
    <source>
        <dbReference type="ARBA" id="ARBA00001946"/>
    </source>
</evidence>
<feature type="binding site" evidence="17">
    <location>
        <position position="703"/>
    </location>
    <ligand>
        <name>ATP</name>
        <dbReference type="ChEBI" id="CHEBI:30616"/>
    </ligand>
</feature>
<dbReference type="SUPFAM" id="SSF81653">
    <property type="entry name" value="Calcium ATPase, transduction domain A"/>
    <property type="match status" value="1"/>
</dbReference>
<comment type="catalytic activity">
    <reaction evidence="15">
        <text>a 1,2-diacyl-sn-glycero-3-phospho-L-serine(out) + ATP + H2O = a 1,2-diacyl-sn-glycero-3-phospho-L-serine(in) + ADP + phosphate + H(+)</text>
        <dbReference type="Rhea" id="RHEA:38567"/>
        <dbReference type="ChEBI" id="CHEBI:15377"/>
        <dbReference type="ChEBI" id="CHEBI:15378"/>
        <dbReference type="ChEBI" id="CHEBI:30616"/>
        <dbReference type="ChEBI" id="CHEBI:43474"/>
        <dbReference type="ChEBI" id="CHEBI:57262"/>
        <dbReference type="ChEBI" id="CHEBI:456216"/>
    </reaction>
    <physiologicalReaction direction="left-to-right" evidence="15">
        <dbReference type="Rhea" id="RHEA:38568"/>
    </physiologicalReaction>
</comment>
<evidence type="ECO:0000256" key="10">
    <source>
        <dbReference type="ARBA" id="ARBA00022989"/>
    </source>
</evidence>
<keyword evidence="7 17" id="KW-0067">ATP-binding</keyword>
<dbReference type="InterPro" id="IPR044492">
    <property type="entry name" value="P_typ_ATPase_HD_dom"/>
</dbReference>
<dbReference type="Pfam" id="PF13246">
    <property type="entry name" value="Cation_ATPase"/>
    <property type="match status" value="1"/>
</dbReference>
<protein>
    <recommendedName>
        <fullName evidence="19">Phospholipid-transporting ATPase</fullName>
        <ecNumber evidence="19">7.6.2.1</ecNumber>
    </recommendedName>
</protein>
<dbReference type="PANTHER" id="PTHR24092">
    <property type="entry name" value="PROBABLE PHOSPHOLIPID-TRANSPORTING ATPASE"/>
    <property type="match status" value="1"/>
</dbReference>
<dbReference type="InterPro" id="IPR006539">
    <property type="entry name" value="P-type_ATPase_IV"/>
</dbReference>
<feature type="transmembrane region" description="Helical" evidence="19">
    <location>
        <begin position="1158"/>
        <end position="1182"/>
    </location>
</feature>
<feature type="binding site" evidence="17">
    <location>
        <position position="816"/>
    </location>
    <ligand>
        <name>ATP</name>
        <dbReference type="ChEBI" id="CHEBI:30616"/>
    </ligand>
</feature>
<dbReference type="EMBL" id="CAJVPP010001693">
    <property type="protein sequence ID" value="CAG8568658.1"/>
    <property type="molecule type" value="Genomic_DNA"/>
</dbReference>
<dbReference type="SUPFAM" id="SSF81660">
    <property type="entry name" value="Metal cation-transporting ATPase, ATP-binding domain N"/>
    <property type="match status" value="1"/>
</dbReference>
<feature type="binding site" evidence="17">
    <location>
        <position position="736"/>
    </location>
    <ligand>
        <name>ATP</name>
        <dbReference type="ChEBI" id="CHEBI:30616"/>
    </ligand>
</feature>
<evidence type="ECO:0000256" key="9">
    <source>
        <dbReference type="ARBA" id="ARBA00022967"/>
    </source>
</evidence>
<dbReference type="Gene3D" id="3.40.1110.10">
    <property type="entry name" value="Calcium-transporting ATPase, cytoplasmic domain N"/>
    <property type="match status" value="1"/>
</dbReference>
<evidence type="ECO:0000256" key="7">
    <source>
        <dbReference type="ARBA" id="ARBA00022840"/>
    </source>
</evidence>
<dbReference type="InterPro" id="IPR023214">
    <property type="entry name" value="HAD_sf"/>
</dbReference>
<evidence type="ECO:0000256" key="14">
    <source>
        <dbReference type="ARBA" id="ARBA00049128"/>
    </source>
</evidence>
<dbReference type="NCBIfam" id="TIGR01652">
    <property type="entry name" value="ATPase-Plipid"/>
    <property type="match status" value="1"/>
</dbReference>
<dbReference type="InterPro" id="IPR032630">
    <property type="entry name" value="P_typ_ATPase_c"/>
</dbReference>
<evidence type="ECO:0000256" key="3">
    <source>
        <dbReference type="ARBA" id="ARBA00008109"/>
    </source>
</evidence>
<feature type="binding site" evidence="17">
    <location>
        <position position="545"/>
    </location>
    <ligand>
        <name>ATP</name>
        <dbReference type="ChEBI" id="CHEBI:30616"/>
    </ligand>
</feature>
<keyword evidence="4 19" id="KW-0812">Transmembrane</keyword>
<dbReference type="GO" id="GO:0000287">
    <property type="term" value="F:magnesium ion binding"/>
    <property type="evidence" value="ECO:0007669"/>
    <property type="project" value="UniProtKB-UniRule"/>
</dbReference>
<accession>A0A9N9BHZ5</accession>
<feature type="binding site" evidence="18">
    <location>
        <position position="933"/>
    </location>
    <ligand>
        <name>Mg(2+)</name>
        <dbReference type="ChEBI" id="CHEBI:18420"/>
    </ligand>
</feature>
<evidence type="ECO:0000256" key="13">
    <source>
        <dbReference type="ARBA" id="ARBA00034036"/>
    </source>
</evidence>
<feature type="binding site" evidence="18">
    <location>
        <position position="937"/>
    </location>
    <ligand>
        <name>Mg(2+)</name>
        <dbReference type="ChEBI" id="CHEBI:18420"/>
    </ligand>
</feature>
<name>A0A9N9BHZ5_FUNMO</name>
<evidence type="ECO:0000256" key="19">
    <source>
        <dbReference type="RuleBase" id="RU362033"/>
    </source>
</evidence>
<organism evidence="22 23">
    <name type="scientific">Funneliformis mosseae</name>
    <name type="common">Endomycorrhizal fungus</name>
    <name type="synonym">Glomus mosseae</name>
    <dbReference type="NCBI Taxonomy" id="27381"/>
    <lineage>
        <taxon>Eukaryota</taxon>
        <taxon>Fungi</taxon>
        <taxon>Fungi incertae sedis</taxon>
        <taxon>Mucoromycota</taxon>
        <taxon>Glomeromycotina</taxon>
        <taxon>Glomeromycetes</taxon>
        <taxon>Glomerales</taxon>
        <taxon>Glomeraceae</taxon>
        <taxon>Funneliformis</taxon>
    </lineage>
</organism>
<evidence type="ECO:0000256" key="15">
    <source>
        <dbReference type="ARBA" id="ARBA00051303"/>
    </source>
</evidence>
<gene>
    <name evidence="22" type="ORF">FMOSSE_LOCUS7338</name>
</gene>
<dbReference type="InterPro" id="IPR001757">
    <property type="entry name" value="P_typ_ATPase"/>
</dbReference>
<feature type="binding site" evidence="17">
    <location>
        <position position="913"/>
    </location>
    <ligand>
        <name>ATP</name>
        <dbReference type="ChEBI" id="CHEBI:30616"/>
    </ligand>
</feature>
<dbReference type="Pfam" id="PF16212">
    <property type="entry name" value="PhoLip_ATPase_C"/>
    <property type="match status" value="1"/>
</dbReference>
<feature type="binding site" evidence="17">
    <location>
        <position position="546"/>
    </location>
    <ligand>
        <name>ATP</name>
        <dbReference type="ChEBI" id="CHEBI:30616"/>
    </ligand>
</feature>
<feature type="compositionally biased region" description="Polar residues" evidence="20">
    <location>
        <begin position="205"/>
        <end position="214"/>
    </location>
</feature>
<keyword evidence="9 19" id="KW-1278">Translocase</keyword>
<feature type="transmembrane region" description="Helical" evidence="19">
    <location>
        <begin position="1124"/>
        <end position="1146"/>
    </location>
</feature>
<dbReference type="GO" id="GO:0045332">
    <property type="term" value="P:phospholipid translocation"/>
    <property type="evidence" value="ECO:0007669"/>
    <property type="project" value="TreeGrafter"/>
</dbReference>
<comment type="catalytic activity">
    <reaction evidence="14">
        <text>a 1,2-diacyl-sn-glycero-3-phosphoethanolamine(out) + ATP + H2O = a 1,2-diacyl-sn-glycero-3-phosphoethanolamine(in) + ADP + phosphate + H(+)</text>
        <dbReference type="Rhea" id="RHEA:66132"/>
        <dbReference type="ChEBI" id="CHEBI:15377"/>
        <dbReference type="ChEBI" id="CHEBI:15378"/>
        <dbReference type="ChEBI" id="CHEBI:30616"/>
        <dbReference type="ChEBI" id="CHEBI:43474"/>
        <dbReference type="ChEBI" id="CHEBI:64612"/>
        <dbReference type="ChEBI" id="CHEBI:456216"/>
    </reaction>
    <physiologicalReaction direction="left-to-right" evidence="14">
        <dbReference type="Rhea" id="RHEA:66133"/>
    </physiologicalReaction>
</comment>
<keyword evidence="6 17" id="KW-0547">Nucleotide-binding</keyword>
<dbReference type="CDD" id="cd02073">
    <property type="entry name" value="P-type_ATPase_APLT_Dnf-like"/>
    <property type="match status" value="1"/>
</dbReference>
<evidence type="ECO:0000256" key="8">
    <source>
        <dbReference type="ARBA" id="ARBA00022842"/>
    </source>
</evidence>
<dbReference type="InterPro" id="IPR018303">
    <property type="entry name" value="ATPase_P-typ_P_site"/>
</dbReference>
<dbReference type="GO" id="GO:0005524">
    <property type="term" value="F:ATP binding"/>
    <property type="evidence" value="ECO:0007669"/>
    <property type="project" value="UniProtKB-UniRule"/>
</dbReference>
<feature type="binding site" evidence="17">
    <location>
        <position position="937"/>
    </location>
    <ligand>
        <name>ATP</name>
        <dbReference type="ChEBI" id="CHEBI:30616"/>
    </ligand>
</feature>
<dbReference type="PANTHER" id="PTHR24092:SF150">
    <property type="entry name" value="PHOSPHOLIPID-TRANSPORTING ATPASE"/>
    <property type="match status" value="1"/>
</dbReference>
<dbReference type="FunFam" id="2.70.150.10:FF:000026">
    <property type="entry name" value="Phospholipid-transporting ATPase"/>
    <property type="match status" value="1"/>
</dbReference>
<dbReference type="Gene3D" id="3.40.50.1000">
    <property type="entry name" value="HAD superfamily/HAD-like"/>
    <property type="match status" value="1"/>
</dbReference>
<keyword evidence="10 19" id="KW-1133">Transmembrane helix</keyword>
<feature type="non-terminal residue" evidence="22">
    <location>
        <position position="1"/>
    </location>
</feature>
<feature type="domain" description="P-type ATPase C-terminal" evidence="21">
    <location>
        <begin position="959"/>
        <end position="1195"/>
    </location>
</feature>
<feature type="active site" description="4-aspartylphosphate intermediate" evidence="16">
    <location>
        <position position="544"/>
    </location>
</feature>